<proteinExistence type="predicted"/>
<dbReference type="AlphaFoldDB" id="A0A1A5JHV7"/>
<reference evidence="3" key="1">
    <citation type="submission" date="2016-06" db="EMBL/GenBank/DDBJ databases">
        <title>NZP2037 Pacbio-Illumina hybrid assembly.</title>
        <authorList>
            <person name="Ramsay J.P."/>
        </authorList>
    </citation>
    <scope>NUCLEOTIDE SEQUENCE [LARGE SCALE GENOMIC DNA]</scope>
    <source>
        <strain evidence="3">R7ANS::ICEMlSym2042</strain>
    </source>
</reference>
<comment type="caution">
    <text evidence="2">The sequence shown here is derived from an EMBL/GenBank/DDBJ whole genome shotgun (WGS) entry which is preliminary data.</text>
</comment>
<evidence type="ECO:0000313" key="2">
    <source>
        <dbReference type="EMBL" id="OBP76855.1"/>
    </source>
</evidence>
<protein>
    <submittedName>
        <fullName evidence="2">Uncharacterized protein</fullName>
    </submittedName>
</protein>
<name>A0A1A5JHV7_RHILI</name>
<evidence type="ECO:0000313" key="3">
    <source>
        <dbReference type="Proteomes" id="UP000093748"/>
    </source>
</evidence>
<gene>
    <name evidence="2" type="ORF">BAE39_12300</name>
</gene>
<sequence>MIAHGRSTRGEKQPTSKLTEDDVRAIRKLAGSMIQREIAEKFGVHIMTVNDILHRRRWAWLE</sequence>
<accession>A0A1A5JHV7</accession>
<dbReference type="EMBL" id="LZTJ01000012">
    <property type="protein sequence ID" value="OBP76855.1"/>
    <property type="molecule type" value="Genomic_DNA"/>
</dbReference>
<feature type="compositionally biased region" description="Basic and acidic residues" evidence="1">
    <location>
        <begin position="8"/>
        <end position="20"/>
    </location>
</feature>
<feature type="region of interest" description="Disordered" evidence="1">
    <location>
        <begin position="1"/>
        <end position="20"/>
    </location>
</feature>
<dbReference type="Proteomes" id="UP000093748">
    <property type="component" value="Unassembled WGS sequence"/>
</dbReference>
<evidence type="ECO:0000256" key="1">
    <source>
        <dbReference type="SAM" id="MobiDB-lite"/>
    </source>
</evidence>
<organism evidence="2 3">
    <name type="scientific">Rhizobium loti</name>
    <name type="common">Mesorhizobium loti</name>
    <dbReference type="NCBI Taxonomy" id="381"/>
    <lineage>
        <taxon>Bacteria</taxon>
        <taxon>Pseudomonadati</taxon>
        <taxon>Pseudomonadota</taxon>
        <taxon>Alphaproteobacteria</taxon>
        <taxon>Hyphomicrobiales</taxon>
        <taxon>Phyllobacteriaceae</taxon>
        <taxon>Mesorhizobium</taxon>
    </lineage>
</organism>